<name>A0A1W2CFB0_9FIRM</name>
<dbReference type="SUPFAM" id="SSF53448">
    <property type="entry name" value="Nucleotide-diphospho-sugar transferases"/>
    <property type="match status" value="1"/>
</dbReference>
<dbReference type="GO" id="GO:0016757">
    <property type="term" value="F:glycosyltransferase activity"/>
    <property type="evidence" value="ECO:0007669"/>
    <property type="project" value="UniProtKB-KW"/>
</dbReference>
<evidence type="ECO:0000313" key="4">
    <source>
        <dbReference type="EMBL" id="SMC83664.1"/>
    </source>
</evidence>
<dbReference type="CDD" id="cd00761">
    <property type="entry name" value="Glyco_tranf_GTA_type"/>
    <property type="match status" value="1"/>
</dbReference>
<evidence type="ECO:0000313" key="5">
    <source>
        <dbReference type="Proteomes" id="UP000192790"/>
    </source>
</evidence>
<dbReference type="PANTHER" id="PTHR22916">
    <property type="entry name" value="GLYCOSYLTRANSFERASE"/>
    <property type="match status" value="1"/>
</dbReference>
<evidence type="ECO:0000256" key="1">
    <source>
        <dbReference type="ARBA" id="ARBA00022676"/>
    </source>
</evidence>
<dbReference type="OrthoDB" id="1640114at2"/>
<dbReference type="RefSeq" id="WP_084235423.1">
    <property type="nucleotide sequence ID" value="NZ_FWXW01000009.1"/>
</dbReference>
<sequence>MNGPLVSVIIPVYNACSYLRRCLDSVIAQTYGQIEIILVNDGSGDSSGDICDEYAGKDGRIRVLHQSNRGLAAARNAGLDIACGHCIGFVDADDWIYPDMYETLVNLLEQTGADVSQCSFVFGDLEPQTANSAVADVCFFQGPEILQAAFREILSWNLWDKLFRADLWKTRRLPEGYYYEDAIVLTDLFSQDCRLVKTSRVEYCYNISSPSITRGEKRKCHLESIEKLCLTWDAYTARQSHDHGSASMLLCKNIPCYNWWIRENAEIDKAAVKEHNRRMHRIFLRHYAAARKTRQYGSAPISKKLLWMIYSCSPALSNYLVRTYHEGFKPYGR</sequence>
<evidence type="ECO:0000256" key="2">
    <source>
        <dbReference type="ARBA" id="ARBA00022679"/>
    </source>
</evidence>
<organism evidence="4 5">
    <name type="scientific">Papillibacter cinnamivorans DSM 12816</name>
    <dbReference type="NCBI Taxonomy" id="1122930"/>
    <lineage>
        <taxon>Bacteria</taxon>
        <taxon>Bacillati</taxon>
        <taxon>Bacillota</taxon>
        <taxon>Clostridia</taxon>
        <taxon>Eubacteriales</taxon>
        <taxon>Oscillospiraceae</taxon>
        <taxon>Papillibacter</taxon>
    </lineage>
</organism>
<keyword evidence="1" id="KW-0328">Glycosyltransferase</keyword>
<keyword evidence="5" id="KW-1185">Reference proteome</keyword>
<keyword evidence="2 4" id="KW-0808">Transferase</keyword>
<evidence type="ECO:0000259" key="3">
    <source>
        <dbReference type="Pfam" id="PF00535"/>
    </source>
</evidence>
<dbReference type="AlphaFoldDB" id="A0A1W2CFB0"/>
<dbReference type="EMBL" id="FWXW01000009">
    <property type="protein sequence ID" value="SMC83664.1"/>
    <property type="molecule type" value="Genomic_DNA"/>
</dbReference>
<dbReference type="STRING" id="1122930.SAMN02745168_2763"/>
<dbReference type="Gene3D" id="3.90.550.10">
    <property type="entry name" value="Spore Coat Polysaccharide Biosynthesis Protein SpsA, Chain A"/>
    <property type="match status" value="1"/>
</dbReference>
<accession>A0A1W2CFB0</accession>
<dbReference type="InterPro" id="IPR001173">
    <property type="entry name" value="Glyco_trans_2-like"/>
</dbReference>
<protein>
    <submittedName>
        <fullName evidence="4">Glycosyltransferase involved in cell wall bisynthesis</fullName>
    </submittedName>
</protein>
<reference evidence="4 5" key="1">
    <citation type="submission" date="2017-04" db="EMBL/GenBank/DDBJ databases">
        <authorList>
            <person name="Afonso C.L."/>
            <person name="Miller P.J."/>
            <person name="Scott M.A."/>
            <person name="Spackman E."/>
            <person name="Goraichik I."/>
            <person name="Dimitrov K.M."/>
            <person name="Suarez D.L."/>
            <person name="Swayne D.E."/>
        </authorList>
    </citation>
    <scope>NUCLEOTIDE SEQUENCE [LARGE SCALE GENOMIC DNA]</scope>
    <source>
        <strain evidence="4 5">DSM 12816</strain>
    </source>
</reference>
<dbReference type="InterPro" id="IPR029044">
    <property type="entry name" value="Nucleotide-diphossugar_trans"/>
</dbReference>
<dbReference type="Proteomes" id="UP000192790">
    <property type="component" value="Unassembled WGS sequence"/>
</dbReference>
<gene>
    <name evidence="4" type="ORF">SAMN02745168_2763</name>
</gene>
<feature type="domain" description="Glycosyltransferase 2-like" evidence="3">
    <location>
        <begin position="7"/>
        <end position="127"/>
    </location>
</feature>
<dbReference type="Pfam" id="PF00535">
    <property type="entry name" value="Glycos_transf_2"/>
    <property type="match status" value="1"/>
</dbReference>
<proteinExistence type="predicted"/>
<dbReference type="PANTHER" id="PTHR22916:SF51">
    <property type="entry name" value="GLYCOSYLTRANSFERASE EPSH-RELATED"/>
    <property type="match status" value="1"/>
</dbReference>